<organism evidence="10 11">
    <name type="scientific">Chitinophaga eiseniae</name>
    <dbReference type="NCBI Taxonomy" id="634771"/>
    <lineage>
        <taxon>Bacteria</taxon>
        <taxon>Pseudomonadati</taxon>
        <taxon>Bacteroidota</taxon>
        <taxon>Chitinophagia</taxon>
        <taxon>Chitinophagales</taxon>
        <taxon>Chitinophagaceae</taxon>
        <taxon>Chitinophaga</taxon>
    </lineage>
</organism>
<protein>
    <submittedName>
        <fullName evidence="10">TonB-linked outer membrane protein, SusC/RagA family</fullName>
    </submittedName>
</protein>
<keyword evidence="11" id="KW-1185">Reference proteome</keyword>
<evidence type="ECO:0000256" key="5">
    <source>
        <dbReference type="ARBA" id="ARBA00023136"/>
    </source>
</evidence>
<feature type="compositionally biased region" description="Polar residues" evidence="8">
    <location>
        <begin position="15"/>
        <end position="26"/>
    </location>
</feature>
<gene>
    <name evidence="10" type="ORF">SAMN04488128_101445</name>
</gene>
<dbReference type="OrthoDB" id="9768177at2"/>
<dbReference type="RefSeq" id="WP_078667131.1">
    <property type="nucleotide sequence ID" value="NZ_FUWZ01000001.1"/>
</dbReference>
<dbReference type="GO" id="GO:0009279">
    <property type="term" value="C:cell outer membrane"/>
    <property type="evidence" value="ECO:0007669"/>
    <property type="project" value="UniProtKB-SubCell"/>
</dbReference>
<dbReference type="InterPro" id="IPR037066">
    <property type="entry name" value="Plug_dom_sf"/>
</dbReference>
<dbReference type="InterPro" id="IPR039426">
    <property type="entry name" value="TonB-dep_rcpt-like"/>
</dbReference>
<keyword evidence="6 7" id="KW-0998">Cell outer membrane</keyword>
<dbReference type="AlphaFoldDB" id="A0A1T4L334"/>
<keyword evidence="3 7" id="KW-1134">Transmembrane beta strand</keyword>
<evidence type="ECO:0000256" key="4">
    <source>
        <dbReference type="ARBA" id="ARBA00022692"/>
    </source>
</evidence>
<evidence type="ECO:0000259" key="9">
    <source>
        <dbReference type="Pfam" id="PF07715"/>
    </source>
</evidence>
<evidence type="ECO:0000313" key="11">
    <source>
        <dbReference type="Proteomes" id="UP000190367"/>
    </source>
</evidence>
<dbReference type="Gene3D" id="2.170.130.10">
    <property type="entry name" value="TonB-dependent receptor, plug domain"/>
    <property type="match status" value="1"/>
</dbReference>
<dbReference type="Pfam" id="PF07715">
    <property type="entry name" value="Plug"/>
    <property type="match status" value="1"/>
</dbReference>
<evidence type="ECO:0000256" key="8">
    <source>
        <dbReference type="SAM" id="MobiDB-lite"/>
    </source>
</evidence>
<comment type="similarity">
    <text evidence="7">Belongs to the TonB-dependent receptor family.</text>
</comment>
<dbReference type="Gene3D" id="2.60.40.1120">
    <property type="entry name" value="Carboxypeptidase-like, regulatory domain"/>
    <property type="match status" value="1"/>
</dbReference>
<dbReference type="Gene3D" id="2.40.170.20">
    <property type="entry name" value="TonB-dependent receptor, beta-barrel domain"/>
    <property type="match status" value="1"/>
</dbReference>
<dbReference type="InterPro" id="IPR008969">
    <property type="entry name" value="CarboxyPept-like_regulatory"/>
</dbReference>
<feature type="region of interest" description="Disordered" evidence="8">
    <location>
        <begin position="1"/>
        <end position="26"/>
    </location>
</feature>
<dbReference type="SUPFAM" id="SSF56935">
    <property type="entry name" value="Porins"/>
    <property type="match status" value="1"/>
</dbReference>
<keyword evidence="4 7" id="KW-0812">Transmembrane</keyword>
<dbReference type="InterPro" id="IPR018247">
    <property type="entry name" value="EF_Hand_1_Ca_BS"/>
</dbReference>
<dbReference type="InterPro" id="IPR023997">
    <property type="entry name" value="TonB-dep_OMP_SusC/RagA_CS"/>
</dbReference>
<keyword evidence="2 7" id="KW-0813">Transport</keyword>
<comment type="subcellular location">
    <subcellularLocation>
        <location evidence="1 7">Cell outer membrane</location>
        <topology evidence="1 7">Multi-pass membrane protein</topology>
    </subcellularLocation>
</comment>
<evidence type="ECO:0000256" key="2">
    <source>
        <dbReference type="ARBA" id="ARBA00022448"/>
    </source>
</evidence>
<dbReference type="STRING" id="634771.SAMN04488128_101445"/>
<evidence type="ECO:0000256" key="1">
    <source>
        <dbReference type="ARBA" id="ARBA00004571"/>
    </source>
</evidence>
<evidence type="ECO:0000256" key="7">
    <source>
        <dbReference type="PROSITE-ProRule" id="PRU01360"/>
    </source>
</evidence>
<feature type="domain" description="TonB-dependent receptor plug" evidence="9">
    <location>
        <begin position="240"/>
        <end position="348"/>
    </location>
</feature>
<dbReference type="Pfam" id="PF13715">
    <property type="entry name" value="CarbopepD_reg_2"/>
    <property type="match status" value="1"/>
</dbReference>
<evidence type="ECO:0000256" key="6">
    <source>
        <dbReference type="ARBA" id="ARBA00023237"/>
    </source>
</evidence>
<accession>A0A1T4L334</accession>
<dbReference type="NCBIfam" id="TIGR04057">
    <property type="entry name" value="SusC_RagA_signa"/>
    <property type="match status" value="1"/>
</dbReference>
<dbReference type="Proteomes" id="UP000190367">
    <property type="component" value="Unassembled WGS sequence"/>
</dbReference>
<evidence type="ECO:0000256" key="3">
    <source>
        <dbReference type="ARBA" id="ARBA00022452"/>
    </source>
</evidence>
<keyword evidence="5 7" id="KW-0472">Membrane</keyword>
<dbReference type="InterPro" id="IPR023996">
    <property type="entry name" value="TonB-dep_OMP_SusC/RagA"/>
</dbReference>
<evidence type="ECO:0000313" key="10">
    <source>
        <dbReference type="EMBL" id="SJZ48930.1"/>
    </source>
</evidence>
<proteinExistence type="inferred from homology"/>
<dbReference type="PROSITE" id="PS52016">
    <property type="entry name" value="TONB_DEPENDENT_REC_3"/>
    <property type="match status" value="1"/>
</dbReference>
<dbReference type="InterPro" id="IPR036942">
    <property type="entry name" value="Beta-barrel_TonB_sf"/>
</dbReference>
<dbReference type="NCBIfam" id="TIGR04056">
    <property type="entry name" value="OMP_RagA_SusC"/>
    <property type="match status" value="1"/>
</dbReference>
<dbReference type="SUPFAM" id="SSF49464">
    <property type="entry name" value="Carboxypeptidase regulatory domain-like"/>
    <property type="match status" value="1"/>
</dbReference>
<name>A0A1T4L334_9BACT</name>
<dbReference type="InterPro" id="IPR012910">
    <property type="entry name" value="Plug_dom"/>
</dbReference>
<dbReference type="EMBL" id="FUWZ01000001">
    <property type="protein sequence ID" value="SJZ48930.1"/>
    <property type="molecule type" value="Genomic_DNA"/>
</dbReference>
<sequence length="1154" mass="128590">MMSKQLYATRPSLPPDNTSRQNSSRTAGRRTLWPYMLLLSAILCLQVQARTLGQSVTLSGKNLSFKEIFHVLEKQTGYVVFYNTAMLSNTKPVTITVKNMHITEFLRTVMADQPIDFEISAKTITIKEKAKPAATAAPVLPDKELAQDPPVKGKVLDNEGNPLPGATVAVAGSTHGVQTNEKGEFSIAAGKNATLLITYIGFERKVVALAHEQQPLTIQLTLAKKDINEVVVIGYGAVAKKDLTGAVSIVRPADIEGIPATRVDQMLQGRIAGAEIVSTDGEPGAATSVRIRGTRSITASNEPLYIVDGLMDGISSLNELNPSDIASINVLKDASSTAIYGSRGSNGVIIITTKSGANRSGKTNFTFRSDLGSSVLPRYLDLMNATEFAQLQNDRFYFSNSANPAKPLEEYPYPNPLSLGEGTNWTEEITRTAPYQNYTLSANGGDKATQYYFSANYNNNQGIIKNSGLQRYQVRLNLDRTISRYVKAGVRFNYSQIARKLNNADVGTSTLWYRSTIFLSPTMPAYKPDGSFNDWNTQWYSGTLFDSPLANVELKQNNALEKSLSAMGYIEITPVKNILIRSTVSYTDYSKNDNQFIPSTMPSRANANTGAYAYKRSYYDNNILNENTITYKNSWNKKHNFNAMYGFTVQKKKFNNMTASGNGYFIDDVGTNDMGALPSKETINIGSSLENLGRMSHLARINYNYRNRYYLTATGRADGASNFSQKNKWAYFPSAAVKWNIANEPFMRRFRDISELSVRLSAGTSGNDAISRYQSLSRLNSTSSGYLLGGIQPVAYYPARIENEGLTWEKTTSYNAGLDLSFLNKRVDISLEVYKSNTSDLLLTVQLPTHTGFGSRLANIGKTSNKGIELTVNTENIRRKNFSWSTTFTIAHNRQLVEDIGGLDRVSVYDNPYGAQYMMYGYVKGQPLNALWGMEYAGVWKSQAEIEQNKKDRQYASSAVSYYSPGRQRYIDQNHDGILDNNDLVYLGNADPDFYGGIQNTIRFKKLMVSFYFNYSVGGQIYNPTELFMGTGTYLSNQYRYMVNAWHPVRNPNSDYPRADSKDDIPNDRFVHSATFLRFKNFSIAYPFDLSRITRKRLQSVSLSLGGNNLVLWKHYNGYDPEVSTQSGGSTMRRMDNGAYPSSRTITFGAELKF</sequence>
<dbReference type="PROSITE" id="PS00018">
    <property type="entry name" value="EF_HAND_1"/>
    <property type="match status" value="1"/>
</dbReference>
<reference evidence="11" key="1">
    <citation type="submission" date="2017-02" db="EMBL/GenBank/DDBJ databases">
        <authorList>
            <person name="Varghese N."/>
            <person name="Submissions S."/>
        </authorList>
    </citation>
    <scope>NUCLEOTIDE SEQUENCE [LARGE SCALE GENOMIC DNA]</scope>
    <source>
        <strain evidence="11">DSM 22224</strain>
    </source>
</reference>